<keyword evidence="4" id="KW-1185">Reference proteome</keyword>
<dbReference type="PANTHER" id="PTHR33055">
    <property type="entry name" value="TRANSPOSASE FOR INSERTION SEQUENCE ELEMENT IS1111A"/>
    <property type="match status" value="1"/>
</dbReference>
<evidence type="ECO:0000259" key="1">
    <source>
        <dbReference type="Pfam" id="PF01548"/>
    </source>
</evidence>
<dbReference type="Proteomes" id="UP001184230">
    <property type="component" value="Unassembled WGS sequence"/>
</dbReference>
<dbReference type="PANTHER" id="PTHR33055:SF3">
    <property type="entry name" value="PUTATIVE TRANSPOSASE FOR IS117-RELATED"/>
    <property type="match status" value="1"/>
</dbReference>
<evidence type="ECO:0000313" key="3">
    <source>
        <dbReference type="EMBL" id="MDR6539710.1"/>
    </source>
</evidence>
<dbReference type="Pfam" id="PF01548">
    <property type="entry name" value="DEDD_Tnp_IS110"/>
    <property type="match status" value="1"/>
</dbReference>
<dbReference type="InterPro" id="IPR047650">
    <property type="entry name" value="Transpos_IS110"/>
</dbReference>
<protein>
    <submittedName>
        <fullName evidence="3">Transposase</fullName>
    </submittedName>
</protein>
<accession>A0ABU1NMN7</accession>
<evidence type="ECO:0000313" key="4">
    <source>
        <dbReference type="Proteomes" id="UP001184230"/>
    </source>
</evidence>
<dbReference type="EMBL" id="JAVDRF010000022">
    <property type="protein sequence ID" value="MDR6539710.1"/>
    <property type="molecule type" value="Genomic_DNA"/>
</dbReference>
<name>A0ABU1NMN7_9BURK</name>
<dbReference type="Pfam" id="PF02371">
    <property type="entry name" value="Transposase_20"/>
    <property type="match status" value="1"/>
</dbReference>
<evidence type="ECO:0000259" key="2">
    <source>
        <dbReference type="Pfam" id="PF02371"/>
    </source>
</evidence>
<dbReference type="RefSeq" id="WP_309907627.1">
    <property type="nucleotide sequence ID" value="NZ_JAVDRF010000022.1"/>
</dbReference>
<organism evidence="3 4">
    <name type="scientific">Variovorax soli</name>
    <dbReference type="NCBI Taxonomy" id="376815"/>
    <lineage>
        <taxon>Bacteria</taxon>
        <taxon>Pseudomonadati</taxon>
        <taxon>Pseudomonadota</taxon>
        <taxon>Betaproteobacteria</taxon>
        <taxon>Burkholderiales</taxon>
        <taxon>Comamonadaceae</taxon>
        <taxon>Variovorax</taxon>
    </lineage>
</organism>
<dbReference type="InterPro" id="IPR003346">
    <property type="entry name" value="Transposase_20"/>
</dbReference>
<gene>
    <name evidence="3" type="ORF">J2739_005512</name>
</gene>
<feature type="domain" description="Transposase IS116/IS110/IS902 C-terminal" evidence="2">
    <location>
        <begin position="229"/>
        <end position="299"/>
    </location>
</feature>
<proteinExistence type="predicted"/>
<dbReference type="NCBIfam" id="NF033542">
    <property type="entry name" value="transpos_IS110"/>
    <property type="match status" value="1"/>
</dbReference>
<reference evidence="3 4" key="1">
    <citation type="submission" date="2023-07" db="EMBL/GenBank/DDBJ databases">
        <title>Sorghum-associated microbial communities from plants grown in Nebraska, USA.</title>
        <authorList>
            <person name="Schachtman D."/>
        </authorList>
    </citation>
    <scope>NUCLEOTIDE SEQUENCE [LARGE SCALE GENOMIC DNA]</scope>
    <source>
        <strain evidence="3 4">DS1781</strain>
    </source>
</reference>
<feature type="domain" description="Transposase IS110-like N-terminal" evidence="1">
    <location>
        <begin position="14"/>
        <end position="159"/>
    </location>
</feature>
<dbReference type="InterPro" id="IPR002525">
    <property type="entry name" value="Transp_IS110-like_N"/>
</dbReference>
<sequence>MNQSTTTATVYVCLDVHKDSIDIALGEAGRDGEVRHLGAVAGGVVAISKALRRLVSRGHCLHVVYKAGPCGFVLQRHLAALDYHCEVVAPSSIPKRSGDLVKTDRRDALMLARLARAGELSAVRVPDAVDEALRDLVRAREDAVREQRNARHRLKALLLRSGVVYAGKSAWTAAHLRWLGRLALPHAAQQIAFQDYLHAVSESGARIARLEQSLRDALADWSLAPVVAALQALRGVQLIAAVTLVAEIQDFHRFDNPRRLMAYLGLVPSEDSSGQRRRQGAITKAGNSAARRMLVEVAHLYRYPARVSADIAKRQSELPKAVTDIAWTAQLRLCARFKRLAARHVPHNKIVVAIARELSGFVWAIAREVTPPAAAST</sequence>
<comment type="caution">
    <text evidence="3">The sequence shown here is derived from an EMBL/GenBank/DDBJ whole genome shotgun (WGS) entry which is preliminary data.</text>
</comment>